<feature type="region of interest" description="Disordered" evidence="7">
    <location>
        <begin position="456"/>
        <end position="476"/>
    </location>
</feature>
<dbReference type="InterPro" id="IPR044810">
    <property type="entry name" value="WRKY_plant"/>
</dbReference>
<dbReference type="AlphaFoldDB" id="A0A4S8ILI3"/>
<gene>
    <name evidence="9" type="ORF">C4D60_Mb06t08630</name>
</gene>
<comment type="subcellular location">
    <subcellularLocation>
        <location evidence="1">Nucleus</location>
    </subcellularLocation>
</comment>
<dbReference type="PANTHER" id="PTHR31429:SF106">
    <property type="entry name" value="WRKY TRANSCRIPTION FACTOR 31-RELATED"/>
    <property type="match status" value="1"/>
</dbReference>
<feature type="region of interest" description="Disordered" evidence="7">
    <location>
        <begin position="110"/>
        <end position="133"/>
    </location>
</feature>
<feature type="domain" description="WRKY" evidence="8">
    <location>
        <begin position="292"/>
        <end position="358"/>
    </location>
</feature>
<sequence>MDGRGGAAAGLTLATASSLLLTSPSHQNQPMNSDHHRSGVGFKDASVAEASTPPPRENRAVVISEMDFFSNEKKKMTMTSGAATDLDLKVPSLCIKREDLSVNTGLHLSNTRSDLSTVDDGMSPPEDDKEGKSELTAVQAELARMNQENNKLRLMLNQLTTNYNALQMQLVALTQQRRTSGNPQGPENKKTEEKSHDEHEGAVVPRRQFMDLGPGGDIDEPSHSSSTSRDPCLSLRSHTEVPLDHEKHVREDDRAEHGWNSNKTPRLSPSKSAERPEDATMRKARVSVRARSEAPTITDGCQWRKYGQKMAKGNPCPRAYYRCTMATGCPVRKQVQRCADDRSILITTYEGTHSHPLPPAAIPMASTTSAAASMLVSGSMPSADGPMSSNFLARTVLPCSSSMASISASAPFPTVTLDLTQSPSPLPFQLPFPTAAPPLPQVFGQPLQNQSRFSGLQMSPEMDPAQLARPKAQSVAPPSLADTVSAVITADPNFTAAVAAAISSIIGGAGNHRTGNDDNSHSSANTTSCSKQRREPDRYQ</sequence>
<organism evidence="9 10">
    <name type="scientific">Musa balbisiana</name>
    <name type="common">Banana</name>
    <dbReference type="NCBI Taxonomy" id="52838"/>
    <lineage>
        <taxon>Eukaryota</taxon>
        <taxon>Viridiplantae</taxon>
        <taxon>Streptophyta</taxon>
        <taxon>Embryophyta</taxon>
        <taxon>Tracheophyta</taxon>
        <taxon>Spermatophyta</taxon>
        <taxon>Magnoliopsida</taxon>
        <taxon>Liliopsida</taxon>
        <taxon>Zingiberales</taxon>
        <taxon>Musaceae</taxon>
        <taxon>Musa</taxon>
    </lineage>
</organism>
<comment type="caution">
    <text evidence="9">The sequence shown here is derived from an EMBL/GenBank/DDBJ whole genome shotgun (WGS) entry which is preliminary data.</text>
</comment>
<feature type="region of interest" description="Disordered" evidence="7">
    <location>
        <begin position="507"/>
        <end position="540"/>
    </location>
</feature>
<accession>A0A4S8ILI3</accession>
<dbReference type="Gene3D" id="2.20.25.80">
    <property type="entry name" value="WRKY domain"/>
    <property type="match status" value="1"/>
</dbReference>
<keyword evidence="5" id="KW-0539">Nucleus</keyword>
<dbReference type="PANTHER" id="PTHR31429">
    <property type="entry name" value="WRKY TRANSCRIPTION FACTOR 36-RELATED"/>
    <property type="match status" value="1"/>
</dbReference>
<feature type="compositionally biased region" description="Polar residues" evidence="7">
    <location>
        <begin position="521"/>
        <end position="530"/>
    </location>
</feature>
<keyword evidence="4" id="KW-0804">Transcription</keyword>
<evidence type="ECO:0000256" key="7">
    <source>
        <dbReference type="SAM" id="MobiDB-lite"/>
    </source>
</evidence>
<evidence type="ECO:0000313" key="9">
    <source>
        <dbReference type="EMBL" id="THU49347.1"/>
    </source>
</evidence>
<reference evidence="9 10" key="1">
    <citation type="journal article" date="2019" name="Nat. Plants">
        <title>Genome sequencing of Musa balbisiana reveals subgenome evolution and function divergence in polyploid bananas.</title>
        <authorList>
            <person name="Yao X."/>
        </authorList>
    </citation>
    <scope>NUCLEOTIDE SEQUENCE [LARGE SCALE GENOMIC DNA]</scope>
    <source>
        <strain evidence="10">cv. DH-PKW</strain>
        <tissue evidence="9">Leaves</tissue>
    </source>
</reference>
<dbReference type="GO" id="GO:0043565">
    <property type="term" value="F:sequence-specific DNA binding"/>
    <property type="evidence" value="ECO:0007669"/>
    <property type="project" value="InterPro"/>
</dbReference>
<dbReference type="SMART" id="SM00774">
    <property type="entry name" value="WRKY"/>
    <property type="match status" value="1"/>
</dbReference>
<feature type="region of interest" description="Disordered" evidence="7">
    <location>
        <begin position="20"/>
        <end position="39"/>
    </location>
</feature>
<keyword evidence="2" id="KW-0805">Transcription regulation</keyword>
<dbReference type="GO" id="GO:0005634">
    <property type="term" value="C:nucleus"/>
    <property type="evidence" value="ECO:0007669"/>
    <property type="project" value="UniProtKB-SubCell"/>
</dbReference>
<evidence type="ECO:0000256" key="3">
    <source>
        <dbReference type="ARBA" id="ARBA00023125"/>
    </source>
</evidence>
<evidence type="ECO:0000256" key="1">
    <source>
        <dbReference type="ARBA" id="ARBA00004123"/>
    </source>
</evidence>
<dbReference type="InterPro" id="IPR003657">
    <property type="entry name" value="WRKY_dom"/>
</dbReference>
<protein>
    <recommendedName>
        <fullName evidence="8">WRKY domain-containing protein</fullName>
    </recommendedName>
</protein>
<keyword evidence="6" id="KW-0175">Coiled coil</keyword>
<dbReference type="Pfam" id="PF03106">
    <property type="entry name" value="WRKY"/>
    <property type="match status" value="1"/>
</dbReference>
<keyword evidence="3" id="KW-0238">DNA-binding</keyword>
<feature type="compositionally biased region" description="Basic and acidic residues" evidence="7">
    <location>
        <begin position="272"/>
        <end position="281"/>
    </location>
</feature>
<dbReference type="Proteomes" id="UP000317650">
    <property type="component" value="Chromosome 6"/>
</dbReference>
<dbReference type="EMBL" id="PYDT01000009">
    <property type="protein sequence ID" value="THU49347.1"/>
    <property type="molecule type" value="Genomic_DNA"/>
</dbReference>
<dbReference type="SUPFAM" id="SSF118290">
    <property type="entry name" value="WRKY DNA-binding domain"/>
    <property type="match status" value="1"/>
</dbReference>
<proteinExistence type="predicted"/>
<evidence type="ECO:0000256" key="5">
    <source>
        <dbReference type="ARBA" id="ARBA00023242"/>
    </source>
</evidence>
<dbReference type="InterPro" id="IPR036576">
    <property type="entry name" value="WRKY_dom_sf"/>
</dbReference>
<evidence type="ECO:0000313" key="10">
    <source>
        <dbReference type="Proteomes" id="UP000317650"/>
    </source>
</evidence>
<evidence type="ECO:0000256" key="6">
    <source>
        <dbReference type="SAM" id="Coils"/>
    </source>
</evidence>
<dbReference type="GO" id="GO:0003700">
    <property type="term" value="F:DNA-binding transcription factor activity"/>
    <property type="evidence" value="ECO:0007669"/>
    <property type="project" value="InterPro"/>
</dbReference>
<evidence type="ECO:0000259" key="8">
    <source>
        <dbReference type="PROSITE" id="PS50811"/>
    </source>
</evidence>
<feature type="coiled-coil region" evidence="6">
    <location>
        <begin position="135"/>
        <end position="176"/>
    </location>
</feature>
<dbReference type="PROSITE" id="PS50811">
    <property type="entry name" value="WRKY"/>
    <property type="match status" value="1"/>
</dbReference>
<feature type="compositionally biased region" description="Polar residues" evidence="7">
    <location>
        <begin position="259"/>
        <end position="271"/>
    </location>
</feature>
<feature type="compositionally biased region" description="Basic and acidic residues" evidence="7">
    <location>
        <begin position="237"/>
        <end position="257"/>
    </location>
</feature>
<feature type="region of interest" description="Disordered" evidence="7">
    <location>
        <begin position="176"/>
        <end position="291"/>
    </location>
</feature>
<name>A0A4S8ILI3_MUSBA</name>
<feature type="compositionally biased region" description="Basic and acidic residues" evidence="7">
    <location>
        <begin position="187"/>
        <end position="201"/>
    </location>
</feature>
<feature type="compositionally biased region" description="Polar residues" evidence="7">
    <location>
        <begin position="176"/>
        <end position="185"/>
    </location>
</feature>
<evidence type="ECO:0000256" key="4">
    <source>
        <dbReference type="ARBA" id="ARBA00023163"/>
    </source>
</evidence>
<keyword evidence="10" id="KW-1185">Reference proteome</keyword>
<evidence type="ECO:0000256" key="2">
    <source>
        <dbReference type="ARBA" id="ARBA00023015"/>
    </source>
</evidence>
<dbReference type="FunFam" id="2.20.25.80:FF:000002">
    <property type="entry name" value="probable WRKY transcription factor 31"/>
    <property type="match status" value="1"/>
</dbReference>